<evidence type="ECO:0000313" key="1">
    <source>
        <dbReference type="EMBL" id="MDI1487032.1"/>
    </source>
</evidence>
<dbReference type="AlphaFoldDB" id="A0AA43QIA9"/>
<dbReference type="InterPro" id="IPR028241">
    <property type="entry name" value="RAVE2/Rogdi"/>
</dbReference>
<sequence>MSAQVWPPISDEDRIVKEEESLAAELQWLLSHLQSALTSLKSGLLECLALLSPPEPTPTTLALSSLRSESVKGFVTRVGARIVKGDIQLRLPTLPPPSRGQPSYPLRLTSELALPQLSHLLECLNQALDIIDVSRWTGDPQDGGFIASQLKLLSDTIAEARATLKGGDDVKGCLWYEDVPDEGMFEPPLHPLLAPHLSICDAALVLHIRTLAHPPVLSSQGTDPLGSFTGLSIRTRLGLAARPQVHDELDQVFEWRGQEVSVREKVRVESQDPSLMAVMAKLSALGHSVEGWRLKVNVVRGEEVD</sequence>
<keyword evidence="2" id="KW-1185">Reference proteome</keyword>
<dbReference type="Pfam" id="PF10259">
    <property type="entry name" value="Rogdi_lz"/>
    <property type="match status" value="1"/>
</dbReference>
<protein>
    <recommendedName>
        <fullName evidence="3">RAVE subunit 2/Rogdi</fullName>
    </recommendedName>
</protein>
<dbReference type="EMBL" id="JAPUFD010000004">
    <property type="protein sequence ID" value="MDI1487032.1"/>
    <property type="molecule type" value="Genomic_DNA"/>
</dbReference>
<dbReference type="GO" id="GO:0043291">
    <property type="term" value="C:RAVE complex"/>
    <property type="evidence" value="ECO:0007669"/>
    <property type="project" value="TreeGrafter"/>
</dbReference>
<comment type="caution">
    <text evidence="1">The sequence shown here is derived from an EMBL/GenBank/DDBJ whole genome shotgun (WGS) entry which is preliminary data.</text>
</comment>
<dbReference type="PANTHER" id="PTHR13618:SF1">
    <property type="entry name" value="PROTEIN ROGDI HOMOLOG"/>
    <property type="match status" value="1"/>
</dbReference>
<proteinExistence type="predicted"/>
<evidence type="ECO:0000313" key="2">
    <source>
        <dbReference type="Proteomes" id="UP001161017"/>
    </source>
</evidence>
<dbReference type="PANTHER" id="PTHR13618">
    <property type="entry name" value="LEUCINE ZIPPER CONTAINING TRANSCRIPTION FACTOR LZF1"/>
    <property type="match status" value="1"/>
</dbReference>
<gene>
    <name evidence="1" type="ORF">OHK93_006295</name>
</gene>
<organism evidence="1 2">
    <name type="scientific">Ramalina farinacea</name>
    <dbReference type="NCBI Taxonomy" id="258253"/>
    <lineage>
        <taxon>Eukaryota</taxon>
        <taxon>Fungi</taxon>
        <taxon>Dikarya</taxon>
        <taxon>Ascomycota</taxon>
        <taxon>Pezizomycotina</taxon>
        <taxon>Lecanoromycetes</taxon>
        <taxon>OSLEUM clade</taxon>
        <taxon>Lecanoromycetidae</taxon>
        <taxon>Lecanorales</taxon>
        <taxon>Lecanorineae</taxon>
        <taxon>Ramalinaceae</taxon>
        <taxon>Ramalina</taxon>
    </lineage>
</organism>
<name>A0AA43QIA9_9LECA</name>
<dbReference type="Proteomes" id="UP001161017">
    <property type="component" value="Unassembled WGS sequence"/>
</dbReference>
<evidence type="ECO:0008006" key="3">
    <source>
        <dbReference type="Google" id="ProtNLM"/>
    </source>
</evidence>
<reference evidence="1" key="1">
    <citation type="journal article" date="2023" name="Genome Biol. Evol.">
        <title>First Whole Genome Sequence and Flow Cytometry Genome Size Data for the Lichen-Forming Fungus Ramalina farinacea (Ascomycota).</title>
        <authorList>
            <person name="Llewellyn T."/>
            <person name="Mian S."/>
            <person name="Hill R."/>
            <person name="Leitch I.J."/>
            <person name="Gaya E."/>
        </authorList>
    </citation>
    <scope>NUCLEOTIDE SEQUENCE</scope>
    <source>
        <strain evidence="1">LIQ254RAFAR</strain>
    </source>
</reference>
<accession>A0AA43QIA9</accession>